<feature type="domain" description="CARDB" evidence="1">
    <location>
        <begin position="268"/>
        <end position="364"/>
    </location>
</feature>
<protein>
    <recommendedName>
        <fullName evidence="1">CARDB domain-containing protein</fullName>
    </recommendedName>
</protein>
<feature type="domain" description="CARDB" evidence="1">
    <location>
        <begin position="143"/>
        <end position="235"/>
    </location>
</feature>
<name>A0A0D2JMN4_9CHLO</name>
<dbReference type="AlphaFoldDB" id="A0A0D2JMN4"/>
<dbReference type="EMBL" id="KK101554">
    <property type="protein sequence ID" value="KIZ00448.1"/>
    <property type="molecule type" value="Genomic_DNA"/>
</dbReference>
<gene>
    <name evidence="2" type="ORF">MNEG_7516</name>
</gene>
<dbReference type="RefSeq" id="XP_013899467.1">
    <property type="nucleotide sequence ID" value="XM_014044013.1"/>
</dbReference>
<dbReference type="KEGG" id="mng:MNEG_7516"/>
<dbReference type="InterPro" id="IPR013783">
    <property type="entry name" value="Ig-like_fold"/>
</dbReference>
<dbReference type="Gene3D" id="2.60.40.10">
    <property type="entry name" value="Immunoglobulins"/>
    <property type="match status" value="3"/>
</dbReference>
<evidence type="ECO:0000259" key="1">
    <source>
        <dbReference type="Pfam" id="PF07705"/>
    </source>
</evidence>
<accession>A0A0D2JMN4</accession>
<dbReference type="Proteomes" id="UP000054498">
    <property type="component" value="Unassembled WGS sequence"/>
</dbReference>
<evidence type="ECO:0000313" key="2">
    <source>
        <dbReference type="EMBL" id="KIZ00448.1"/>
    </source>
</evidence>
<proteinExistence type="predicted"/>
<reference evidence="2 3" key="1">
    <citation type="journal article" date="2013" name="BMC Genomics">
        <title>Reconstruction of the lipid metabolism for the microalga Monoraphidium neglectum from its genome sequence reveals characteristics suitable for biofuel production.</title>
        <authorList>
            <person name="Bogen C."/>
            <person name="Al-Dilaimi A."/>
            <person name="Albersmeier A."/>
            <person name="Wichmann J."/>
            <person name="Grundmann M."/>
            <person name="Rupp O."/>
            <person name="Lauersen K.J."/>
            <person name="Blifernez-Klassen O."/>
            <person name="Kalinowski J."/>
            <person name="Goesmann A."/>
            <person name="Mussgnug J.H."/>
            <person name="Kruse O."/>
        </authorList>
    </citation>
    <scope>NUCLEOTIDE SEQUENCE [LARGE SCALE GENOMIC DNA]</scope>
    <source>
        <strain evidence="2 3">SAG 48.87</strain>
    </source>
</reference>
<evidence type="ECO:0000313" key="3">
    <source>
        <dbReference type="Proteomes" id="UP000054498"/>
    </source>
</evidence>
<dbReference type="GeneID" id="25740392"/>
<dbReference type="InterPro" id="IPR011635">
    <property type="entry name" value="CARDB"/>
</dbReference>
<organism evidence="2 3">
    <name type="scientific">Monoraphidium neglectum</name>
    <dbReference type="NCBI Taxonomy" id="145388"/>
    <lineage>
        <taxon>Eukaryota</taxon>
        <taxon>Viridiplantae</taxon>
        <taxon>Chlorophyta</taxon>
        <taxon>core chlorophytes</taxon>
        <taxon>Chlorophyceae</taxon>
        <taxon>CS clade</taxon>
        <taxon>Sphaeropleales</taxon>
        <taxon>Selenastraceae</taxon>
        <taxon>Monoraphidium</taxon>
    </lineage>
</organism>
<dbReference type="Pfam" id="PF07705">
    <property type="entry name" value="CARDB"/>
    <property type="match status" value="2"/>
</dbReference>
<keyword evidence="3" id="KW-1185">Reference proteome</keyword>
<sequence length="496" mass="50500">MVTAGLMVTPGQLVGRRRLSPHIEIGPTCIVKGFTSNFSLSTADGANAKSAFGFKISKASKSAAANVRLVPNANTAKALGSTIVCINLPAVSSLCSTVDRLCGASACKVNVTTSKFKPAGLVKPKSLPCCLKGAVNILPGLPATLQPTVTVNLTYTVTNNGTAASPAATFAFWLDRPITPACNDVTGATGALRPLAAGESRAKFLVVTLPGAPGQYTLRLLLDSACIVNEISETDHLASLPYLISTTIGPVANLALTSLALSTSPSSGAFTPGQLVNLTVGVLNNGTAASTSSVLSVFTDSPVTPTCRGLGRAVGTSVDVLAAGSSANITVTVPGPLSFGAKTLQVVLDSECTVIETTRADNVAGVSYTVAAPDFVASNLQVIPLGGPVLQVGTIFSVNATITNVGTAAGDPGLFGAFTTVSSPAGCGDARLNSPLGSYPWSAGSIPPGASVTAQFTGFRAEAVPGKYVLWFVVNYLCRPQEPNFVDNQLNFTYTI</sequence>